<dbReference type="InterPro" id="IPR011701">
    <property type="entry name" value="MFS"/>
</dbReference>
<evidence type="ECO:0000259" key="8">
    <source>
        <dbReference type="PROSITE" id="PS50850"/>
    </source>
</evidence>
<dbReference type="Gene3D" id="1.20.1250.20">
    <property type="entry name" value="MFS general substrate transporter like domains"/>
    <property type="match status" value="2"/>
</dbReference>
<keyword evidence="6 7" id="KW-0472">Membrane</keyword>
<evidence type="ECO:0000256" key="7">
    <source>
        <dbReference type="SAM" id="Phobius"/>
    </source>
</evidence>
<dbReference type="SUPFAM" id="SSF103473">
    <property type="entry name" value="MFS general substrate transporter"/>
    <property type="match status" value="1"/>
</dbReference>
<dbReference type="PANTHER" id="PTHR43045">
    <property type="entry name" value="SHIKIMATE TRANSPORTER"/>
    <property type="match status" value="1"/>
</dbReference>
<feature type="transmembrane region" description="Helical" evidence="7">
    <location>
        <begin position="94"/>
        <end position="112"/>
    </location>
</feature>
<dbReference type="InterPro" id="IPR036259">
    <property type="entry name" value="MFS_trans_sf"/>
</dbReference>
<evidence type="ECO:0000256" key="2">
    <source>
        <dbReference type="ARBA" id="ARBA00022448"/>
    </source>
</evidence>
<evidence type="ECO:0000256" key="1">
    <source>
        <dbReference type="ARBA" id="ARBA00004651"/>
    </source>
</evidence>
<feature type="transmembrane region" description="Helical" evidence="7">
    <location>
        <begin position="190"/>
        <end position="211"/>
    </location>
</feature>
<keyword evidence="4 7" id="KW-0812">Transmembrane</keyword>
<sequence>MTALNSPERDAATTRERPMKLAVASGVGTILEFYDFAIYGTATALVFNKVYFDTDDPWFGTFLGFATFAIGFVMAPVGAVIFGHYGDRFGRRAALTTAFILMGSATLIMGLVPDSRAIGIAAPLILIFLRMLHGISRGGEIGGAVLLAAEHAPASRRGLYGCFVTLGSPVGAILANTAFALVLLLPMDQVIAWGWRIPFLVGGVVLVIGIWTRMRISETPDFAGAGSATEPPATRGLAVVRQDWRGLLRAAGVNIGQNCYAFLLFTFMLSFLTEPDPGRGFSRSQVVWGITLALACHAATVILGSHLSDRLGRKPVIGFGMASATLFAPVLFWVTAHGSFLACITVICIGFTLTGFVYGPMFTMFAEQFPVTQRYSGVGIGYQVGAVVGGGIAPMVANRIVSGTGSVVPVGFYAAALMLISLFALLKGKETAPLAVGKSFRMRLGAYAGEKDRDGLDVLPADAKPLEQFSR</sequence>
<feature type="transmembrane region" description="Helical" evidence="7">
    <location>
        <begin position="251"/>
        <end position="273"/>
    </location>
</feature>
<dbReference type="PROSITE" id="PS50850">
    <property type="entry name" value="MFS"/>
    <property type="match status" value="1"/>
</dbReference>
<feature type="transmembrane region" description="Helical" evidence="7">
    <location>
        <begin position="316"/>
        <end position="333"/>
    </location>
</feature>
<reference evidence="9 10" key="1">
    <citation type="submission" date="2024-06" db="EMBL/GenBank/DDBJ databases">
        <title>The Natural Products Discovery Center: Release of the First 8490 Sequenced Strains for Exploring Actinobacteria Biosynthetic Diversity.</title>
        <authorList>
            <person name="Kalkreuter E."/>
            <person name="Kautsar S.A."/>
            <person name="Yang D."/>
            <person name="Bader C.D."/>
            <person name="Teijaro C.N."/>
            <person name="Fluegel L."/>
            <person name="Davis C.M."/>
            <person name="Simpson J.R."/>
            <person name="Lauterbach L."/>
            <person name="Steele A.D."/>
            <person name="Gui C."/>
            <person name="Meng S."/>
            <person name="Li G."/>
            <person name="Viehrig K."/>
            <person name="Ye F."/>
            <person name="Su P."/>
            <person name="Kiefer A.F."/>
            <person name="Nichols A."/>
            <person name="Cepeda A.J."/>
            <person name="Yan W."/>
            <person name="Fan B."/>
            <person name="Jiang Y."/>
            <person name="Adhikari A."/>
            <person name="Zheng C.-J."/>
            <person name="Schuster L."/>
            <person name="Cowan T.M."/>
            <person name="Smanski M.J."/>
            <person name="Chevrette M.G."/>
            <person name="De Carvalho L.P.S."/>
            <person name="Shen B."/>
        </authorList>
    </citation>
    <scope>NUCLEOTIDE SEQUENCE [LARGE SCALE GENOMIC DNA]</scope>
    <source>
        <strain evidence="9 10">NPDC050671</strain>
    </source>
</reference>
<evidence type="ECO:0000313" key="9">
    <source>
        <dbReference type="EMBL" id="MEV0364582.1"/>
    </source>
</evidence>
<dbReference type="PROSITE" id="PS00217">
    <property type="entry name" value="SUGAR_TRANSPORT_2"/>
    <property type="match status" value="1"/>
</dbReference>
<dbReference type="InterPro" id="IPR005829">
    <property type="entry name" value="Sugar_transporter_CS"/>
</dbReference>
<feature type="transmembrane region" description="Helical" evidence="7">
    <location>
        <begin position="59"/>
        <end position="82"/>
    </location>
</feature>
<feature type="domain" description="Major facilitator superfamily (MFS) profile" evidence="8">
    <location>
        <begin position="21"/>
        <end position="432"/>
    </location>
</feature>
<dbReference type="InterPro" id="IPR020846">
    <property type="entry name" value="MFS_dom"/>
</dbReference>
<keyword evidence="10" id="KW-1185">Reference proteome</keyword>
<keyword evidence="3" id="KW-1003">Cell membrane</keyword>
<feature type="transmembrane region" description="Helical" evidence="7">
    <location>
        <begin position="380"/>
        <end position="401"/>
    </location>
</feature>
<name>A0ABV3FAA7_9NOCA</name>
<evidence type="ECO:0000313" key="10">
    <source>
        <dbReference type="Proteomes" id="UP001551658"/>
    </source>
</evidence>
<feature type="transmembrane region" description="Helical" evidence="7">
    <location>
        <begin position="407"/>
        <end position="426"/>
    </location>
</feature>
<dbReference type="InterPro" id="IPR005828">
    <property type="entry name" value="MFS_sugar_transport-like"/>
</dbReference>
<dbReference type="Proteomes" id="UP001551658">
    <property type="component" value="Unassembled WGS sequence"/>
</dbReference>
<comment type="subcellular location">
    <subcellularLocation>
        <location evidence="1">Cell membrane</location>
        <topology evidence="1">Multi-pass membrane protein</topology>
    </subcellularLocation>
</comment>
<evidence type="ECO:0000256" key="4">
    <source>
        <dbReference type="ARBA" id="ARBA00022692"/>
    </source>
</evidence>
<dbReference type="CDD" id="cd17369">
    <property type="entry name" value="MFS_ShiA_like"/>
    <property type="match status" value="1"/>
</dbReference>
<feature type="transmembrane region" description="Helical" evidence="7">
    <location>
        <begin position="21"/>
        <end position="47"/>
    </location>
</feature>
<organism evidence="9 10">
    <name type="scientific">Nocardia fusca</name>
    <dbReference type="NCBI Taxonomy" id="941183"/>
    <lineage>
        <taxon>Bacteria</taxon>
        <taxon>Bacillati</taxon>
        <taxon>Actinomycetota</taxon>
        <taxon>Actinomycetes</taxon>
        <taxon>Mycobacteriales</taxon>
        <taxon>Nocardiaceae</taxon>
        <taxon>Nocardia</taxon>
    </lineage>
</organism>
<dbReference type="PANTHER" id="PTHR43045:SF1">
    <property type="entry name" value="SHIKIMATE TRANSPORTER"/>
    <property type="match status" value="1"/>
</dbReference>
<evidence type="ECO:0000256" key="6">
    <source>
        <dbReference type="ARBA" id="ARBA00023136"/>
    </source>
</evidence>
<gene>
    <name evidence="9" type="ORF">AB0H72_17970</name>
</gene>
<dbReference type="EMBL" id="JBFAIH010000010">
    <property type="protein sequence ID" value="MEV0364582.1"/>
    <property type="molecule type" value="Genomic_DNA"/>
</dbReference>
<feature type="transmembrane region" description="Helical" evidence="7">
    <location>
        <begin position="339"/>
        <end position="359"/>
    </location>
</feature>
<protein>
    <submittedName>
        <fullName evidence="9">MFS transporter</fullName>
    </submittedName>
</protein>
<dbReference type="Pfam" id="PF07690">
    <property type="entry name" value="MFS_1"/>
    <property type="match status" value="1"/>
</dbReference>
<keyword evidence="5 7" id="KW-1133">Transmembrane helix</keyword>
<dbReference type="RefSeq" id="WP_357979792.1">
    <property type="nucleotide sequence ID" value="NZ_JBFAIH010000010.1"/>
</dbReference>
<feature type="transmembrane region" description="Helical" evidence="7">
    <location>
        <begin position="118"/>
        <end position="138"/>
    </location>
</feature>
<proteinExistence type="predicted"/>
<feature type="transmembrane region" description="Helical" evidence="7">
    <location>
        <begin position="285"/>
        <end position="304"/>
    </location>
</feature>
<evidence type="ECO:0000256" key="3">
    <source>
        <dbReference type="ARBA" id="ARBA00022475"/>
    </source>
</evidence>
<comment type="caution">
    <text evidence="9">The sequence shown here is derived from an EMBL/GenBank/DDBJ whole genome shotgun (WGS) entry which is preliminary data.</text>
</comment>
<accession>A0ABV3FAA7</accession>
<feature type="transmembrane region" description="Helical" evidence="7">
    <location>
        <begin position="159"/>
        <end position="184"/>
    </location>
</feature>
<dbReference type="Pfam" id="PF00083">
    <property type="entry name" value="Sugar_tr"/>
    <property type="match status" value="1"/>
</dbReference>
<evidence type="ECO:0000256" key="5">
    <source>
        <dbReference type="ARBA" id="ARBA00022989"/>
    </source>
</evidence>
<keyword evidence="2" id="KW-0813">Transport</keyword>